<dbReference type="InterPro" id="IPR021858">
    <property type="entry name" value="Fun_TF"/>
</dbReference>
<dbReference type="InterPro" id="IPR001138">
    <property type="entry name" value="Zn2Cys6_DnaBD"/>
</dbReference>
<evidence type="ECO:0000256" key="2">
    <source>
        <dbReference type="ARBA" id="ARBA00023242"/>
    </source>
</evidence>
<dbReference type="PANTHER" id="PTHR37534">
    <property type="entry name" value="TRANSCRIPTIONAL ACTIVATOR PROTEIN UGA3"/>
    <property type="match status" value="1"/>
</dbReference>
<dbReference type="Pfam" id="PF00172">
    <property type="entry name" value="Zn_clus"/>
    <property type="match status" value="1"/>
</dbReference>
<feature type="region of interest" description="Disordered" evidence="3">
    <location>
        <begin position="1"/>
        <end position="24"/>
    </location>
</feature>
<dbReference type="SUPFAM" id="SSF57701">
    <property type="entry name" value="Zn2/Cys6 DNA-binding domain"/>
    <property type="match status" value="1"/>
</dbReference>
<feature type="domain" description="Zn(2)-C6 fungal-type" evidence="4">
    <location>
        <begin position="24"/>
        <end position="54"/>
    </location>
</feature>
<dbReference type="PROSITE" id="PS50048">
    <property type="entry name" value="ZN2_CY6_FUNGAL_2"/>
    <property type="match status" value="1"/>
</dbReference>
<dbReference type="EMBL" id="KV453848">
    <property type="protein sequence ID" value="ODV87204.1"/>
    <property type="molecule type" value="Genomic_DNA"/>
</dbReference>
<gene>
    <name evidence="5" type="ORF">CANARDRAFT_26627</name>
</gene>
<dbReference type="InterPro" id="IPR036864">
    <property type="entry name" value="Zn2-C6_fun-type_DNA-bd_sf"/>
</dbReference>
<proteinExistence type="predicted"/>
<dbReference type="PROSITE" id="PS00463">
    <property type="entry name" value="ZN2_CY6_FUNGAL_1"/>
    <property type="match status" value="1"/>
</dbReference>
<keyword evidence="2" id="KW-0539">Nucleus</keyword>
<sequence>MVTEEVASTPEPSTGNKRTRSRKGCHSCKKAKIKCDESKPSCMNCTKNNRECDYSLKLTWGGRPYKKPKVEKLNPVANLSSQQLNSTSMRLINSFGLDSSSATSSSASTPLFAAAQTSFARESIKSSSPVASNLTNRTLSNQRTSLASDPSNKIRVKTENITSLEASCALDTESLQKTANDNTNPTSYANMSIPTYKEASSNDIRSTTAKSIPLKSTTSPVLSLFDMGSPRSMLNFPLAPLRATDSPNMNSNRIDDYESLEESYTPQLISKVRSPVNYISDNNSIPELALNNISNNFQSVSGAIETLITDNILQEKPSAFLEEMDHYSTDFRIAHLNNKNNTRLSETLLNNDQLDADNSSAFIDALVDEYSVDIAKLELLKPQNSSALSSIPYINKKGSRVPRLVIDELEEDSDYEDALALNYYGNSKFDDPYVTRSYSTPSSTNSDTIEQIPRGLQPLPDMLLNVPDYYDSFRFYLDTTSSLLIPIDETMYRNNPFKVVLPQVAITNDGLLSVLVAFGLLHKNQLLNKEEPTEVVDQLLSRSLSELLVLLQNKETATSDLTLSLVLLLSSFMVFTSRSNNWKVHLKGAKQILLMRGYNKPFEKFMKDLKGNHMAISLNNEIKKSRLVYFLIRWFAYLDVLANLSSPLEPTDAEVATFIEQTYKSTPGETATRRSATPEGKPKGTNTKNRIKAIQNGDSKVDPITDFNFDLNENQQIDYEIDTPKTGFQTSSILDDESMDNVDYFMGFDLRFLPLYTQTIKLIRKTNTLLRFTNAGEYKVSPSIIEQAMVIEKEFRRLDSSESLTNISLESNGPSAQDTDNEKYRSLIATNKTFLLMGLIHLYRRVLRIPKSSSLIQEMTKEMRNLVSKYIPNDSANEICLILPIFSAACDCEDEQDREWFCEKLRSFTKKGSPSSAFALEVIQKCWSTGEDWFSILYKENKDIVFL</sequence>
<keyword evidence="6" id="KW-1185">Reference proteome</keyword>
<evidence type="ECO:0000313" key="5">
    <source>
        <dbReference type="EMBL" id="ODV87204.1"/>
    </source>
</evidence>
<dbReference type="GO" id="GO:0000981">
    <property type="term" value="F:DNA-binding transcription factor activity, RNA polymerase II-specific"/>
    <property type="evidence" value="ECO:0007669"/>
    <property type="project" value="InterPro"/>
</dbReference>
<dbReference type="GO" id="GO:0000976">
    <property type="term" value="F:transcription cis-regulatory region binding"/>
    <property type="evidence" value="ECO:0007669"/>
    <property type="project" value="TreeGrafter"/>
</dbReference>
<dbReference type="Pfam" id="PF11951">
    <property type="entry name" value="Fungal_trans_2"/>
    <property type="match status" value="1"/>
</dbReference>
<dbReference type="Proteomes" id="UP000094801">
    <property type="component" value="Unassembled WGS sequence"/>
</dbReference>
<organism evidence="5 6">
    <name type="scientific">[Candida] arabinofermentans NRRL YB-2248</name>
    <dbReference type="NCBI Taxonomy" id="983967"/>
    <lineage>
        <taxon>Eukaryota</taxon>
        <taxon>Fungi</taxon>
        <taxon>Dikarya</taxon>
        <taxon>Ascomycota</taxon>
        <taxon>Saccharomycotina</taxon>
        <taxon>Pichiomycetes</taxon>
        <taxon>Pichiales</taxon>
        <taxon>Pichiaceae</taxon>
        <taxon>Ogataea</taxon>
        <taxon>Ogataea/Candida clade</taxon>
    </lineage>
</organism>
<dbReference type="CDD" id="cd00067">
    <property type="entry name" value="GAL4"/>
    <property type="match status" value="1"/>
</dbReference>
<comment type="subcellular location">
    <subcellularLocation>
        <location evidence="1">Nucleus</location>
    </subcellularLocation>
</comment>
<evidence type="ECO:0000256" key="1">
    <source>
        <dbReference type="ARBA" id="ARBA00004123"/>
    </source>
</evidence>
<dbReference type="GO" id="GO:0008270">
    <property type="term" value="F:zinc ion binding"/>
    <property type="evidence" value="ECO:0007669"/>
    <property type="project" value="InterPro"/>
</dbReference>
<protein>
    <recommendedName>
        <fullName evidence="4">Zn(2)-C6 fungal-type domain-containing protein</fullName>
    </recommendedName>
</protein>
<dbReference type="PANTHER" id="PTHR37534:SF43">
    <property type="entry name" value="FINGER DOMAIN PROTEIN, PUTATIVE (AFU_ORTHOLOGUE AFUA_1G01850)-RELATED"/>
    <property type="match status" value="1"/>
</dbReference>
<accession>A0A1E4T612</accession>
<name>A0A1E4T612_9ASCO</name>
<reference evidence="6" key="1">
    <citation type="submission" date="2016-04" db="EMBL/GenBank/DDBJ databases">
        <title>Comparative genomics of biotechnologically important yeasts.</title>
        <authorList>
            <consortium name="DOE Joint Genome Institute"/>
            <person name="Riley R."/>
            <person name="Haridas S."/>
            <person name="Wolfe K.H."/>
            <person name="Lopes M.R."/>
            <person name="Hittinger C.T."/>
            <person name="Goker M."/>
            <person name="Salamov A."/>
            <person name="Wisecaver J."/>
            <person name="Long T.M."/>
            <person name="Aerts A.L."/>
            <person name="Barry K."/>
            <person name="Choi C."/>
            <person name="Clum A."/>
            <person name="Coughlan A.Y."/>
            <person name="Deshpande S."/>
            <person name="Douglass A.P."/>
            <person name="Hanson S.J."/>
            <person name="Klenk H.-P."/>
            <person name="Labutti K."/>
            <person name="Lapidus A."/>
            <person name="Lindquist E."/>
            <person name="Lipzen A."/>
            <person name="Meier-Kolthoff J.P."/>
            <person name="Ohm R.A."/>
            <person name="Otillar R.P."/>
            <person name="Pangilinan J."/>
            <person name="Peng Y."/>
            <person name="Rokas A."/>
            <person name="Rosa C.A."/>
            <person name="Scheuner C."/>
            <person name="Sibirny A.A."/>
            <person name="Slot J.C."/>
            <person name="Stielow J.B."/>
            <person name="Sun H."/>
            <person name="Kurtzman C.P."/>
            <person name="Blackwell M."/>
            <person name="Grigoriev I.V."/>
            <person name="Jeffries T.W."/>
        </authorList>
    </citation>
    <scope>NUCLEOTIDE SEQUENCE [LARGE SCALE GENOMIC DNA]</scope>
    <source>
        <strain evidence="6">NRRL YB-2248</strain>
    </source>
</reference>
<dbReference type="Gene3D" id="4.10.240.10">
    <property type="entry name" value="Zn(2)-C6 fungal-type DNA-binding domain"/>
    <property type="match status" value="1"/>
</dbReference>
<evidence type="ECO:0000259" key="4">
    <source>
        <dbReference type="PROSITE" id="PS50048"/>
    </source>
</evidence>
<dbReference type="STRING" id="983967.A0A1E4T612"/>
<feature type="region of interest" description="Disordered" evidence="3">
    <location>
        <begin position="666"/>
        <end position="688"/>
    </location>
</feature>
<dbReference type="OrthoDB" id="5229455at2759"/>
<dbReference type="GO" id="GO:0045944">
    <property type="term" value="P:positive regulation of transcription by RNA polymerase II"/>
    <property type="evidence" value="ECO:0007669"/>
    <property type="project" value="TreeGrafter"/>
</dbReference>
<dbReference type="SMART" id="SM00066">
    <property type="entry name" value="GAL4"/>
    <property type="match status" value="1"/>
</dbReference>
<dbReference type="GO" id="GO:0005634">
    <property type="term" value="C:nucleus"/>
    <property type="evidence" value="ECO:0007669"/>
    <property type="project" value="UniProtKB-SubCell"/>
</dbReference>
<evidence type="ECO:0000313" key="6">
    <source>
        <dbReference type="Proteomes" id="UP000094801"/>
    </source>
</evidence>
<feature type="compositionally biased region" description="Polar residues" evidence="3">
    <location>
        <begin position="666"/>
        <end position="675"/>
    </location>
</feature>
<dbReference type="AlphaFoldDB" id="A0A1E4T612"/>
<feature type="region of interest" description="Disordered" evidence="3">
    <location>
        <begin position="124"/>
        <end position="150"/>
    </location>
</feature>
<evidence type="ECO:0000256" key="3">
    <source>
        <dbReference type="SAM" id="MobiDB-lite"/>
    </source>
</evidence>